<evidence type="ECO:0000313" key="2">
    <source>
        <dbReference type="EMBL" id="CAB9526894.1"/>
    </source>
</evidence>
<protein>
    <submittedName>
        <fullName evidence="2">Uncharacterized protein</fullName>
    </submittedName>
</protein>
<keyword evidence="1" id="KW-1133">Transmembrane helix</keyword>
<keyword evidence="3" id="KW-1185">Reference proteome</keyword>
<dbReference type="EMBL" id="CAICTM010001905">
    <property type="protein sequence ID" value="CAB9526894.1"/>
    <property type="molecule type" value="Genomic_DNA"/>
</dbReference>
<dbReference type="Proteomes" id="UP001153069">
    <property type="component" value="Unassembled WGS sequence"/>
</dbReference>
<sequence length="143" mass="15748">MNWFDDVVPDRLNNDAENGGCHEWNTGLYGRLVEACWVEAKEVEDTPILEYIEPVNPAKARVKEDESTRKTYIEVLGALGILIVCGGIVGFAAAILQDEDKDSKSASTEMVEEFLTDTPQSSAFGTNTLCLELARFYTASHLG</sequence>
<name>A0A9N8EWI0_9STRA</name>
<organism evidence="2 3">
    <name type="scientific">Seminavis robusta</name>
    <dbReference type="NCBI Taxonomy" id="568900"/>
    <lineage>
        <taxon>Eukaryota</taxon>
        <taxon>Sar</taxon>
        <taxon>Stramenopiles</taxon>
        <taxon>Ochrophyta</taxon>
        <taxon>Bacillariophyta</taxon>
        <taxon>Bacillariophyceae</taxon>
        <taxon>Bacillariophycidae</taxon>
        <taxon>Naviculales</taxon>
        <taxon>Naviculaceae</taxon>
        <taxon>Seminavis</taxon>
    </lineage>
</organism>
<gene>
    <name evidence="2" type="ORF">SEMRO_1907_G304690.1</name>
</gene>
<evidence type="ECO:0000313" key="3">
    <source>
        <dbReference type="Proteomes" id="UP001153069"/>
    </source>
</evidence>
<proteinExistence type="predicted"/>
<feature type="transmembrane region" description="Helical" evidence="1">
    <location>
        <begin position="75"/>
        <end position="96"/>
    </location>
</feature>
<reference evidence="2" key="1">
    <citation type="submission" date="2020-06" db="EMBL/GenBank/DDBJ databases">
        <authorList>
            <consortium name="Plant Systems Biology data submission"/>
        </authorList>
    </citation>
    <scope>NUCLEOTIDE SEQUENCE</scope>
    <source>
        <strain evidence="2">D6</strain>
    </source>
</reference>
<comment type="caution">
    <text evidence="2">The sequence shown here is derived from an EMBL/GenBank/DDBJ whole genome shotgun (WGS) entry which is preliminary data.</text>
</comment>
<keyword evidence="1" id="KW-0812">Transmembrane</keyword>
<keyword evidence="1" id="KW-0472">Membrane</keyword>
<dbReference type="AlphaFoldDB" id="A0A9N8EWI0"/>
<accession>A0A9N8EWI0</accession>
<evidence type="ECO:0000256" key="1">
    <source>
        <dbReference type="SAM" id="Phobius"/>
    </source>
</evidence>